<comment type="caution">
    <text evidence="1">The sequence shown here is derived from an EMBL/GenBank/DDBJ whole genome shotgun (WGS) entry which is preliminary data.</text>
</comment>
<name>A0A9W9KVZ9_9EURO</name>
<evidence type="ECO:0000313" key="1">
    <source>
        <dbReference type="EMBL" id="KAJ5124239.1"/>
    </source>
</evidence>
<evidence type="ECO:0000313" key="2">
    <source>
        <dbReference type="Proteomes" id="UP001149079"/>
    </source>
</evidence>
<dbReference type="Proteomes" id="UP001149079">
    <property type="component" value="Unassembled WGS sequence"/>
</dbReference>
<sequence>MEDPLQLKYLGDIGSLSIPGGQPRKTSPKLQTHLIDCLYTMKKPSSALHTILLPSTAGEQHVSPQDSDAATRQALIDTLHCNMLKCSPPETWGAGDIYQTCSPHPVLITPAHKRQLQCLSEALSTAIVDIVNRWWTDAEARFPERMPIEPFEEDLLRWMESQPDSAIRPFETCTGSCRPDMLLEPAVDGGIENYRICEINARFCMNGFLVTAYGQQALLDMGVGRNGLKGVTDPETVKNGLNSLYNPSLPLHFCKGEEPGYDIHLYRHYAKSLGIQVRLIDPADLRLLESPTSPGGYKLYCLAQENAAGTVTNDVGETLEEIHQIGLELHQRELARMTPQMLQQLSLRCFNDMRTILLVHDKRLLGIIIQELDNLVARNVLTPEQAIILQRGIVPTILPGSSQLSHFIAECRKSSLKDAYILKPVRSGKGAGILFGDQLDRDDWLSKLEAMRDPHLQRGKTTYVIQRRIEHSLYEVLLRESEGVQRYPLIGTFLMVHGKLLGLGLWRSGPGRICALSLGGGWICSVEE</sequence>
<gene>
    <name evidence="1" type="ORF">N7515_008064</name>
</gene>
<reference evidence="1" key="1">
    <citation type="submission" date="2022-11" db="EMBL/GenBank/DDBJ databases">
        <authorList>
            <person name="Petersen C."/>
        </authorList>
    </citation>
    <scope>NUCLEOTIDE SEQUENCE</scope>
    <source>
        <strain evidence="1">IBT 22155</strain>
    </source>
</reference>
<dbReference type="EMBL" id="JAPQKL010000006">
    <property type="protein sequence ID" value="KAJ5124239.1"/>
    <property type="molecule type" value="Genomic_DNA"/>
</dbReference>
<dbReference type="GeneID" id="81407978"/>
<organism evidence="1 2">
    <name type="scientific">Penicillium bovifimosum</name>
    <dbReference type="NCBI Taxonomy" id="126998"/>
    <lineage>
        <taxon>Eukaryota</taxon>
        <taxon>Fungi</taxon>
        <taxon>Dikarya</taxon>
        <taxon>Ascomycota</taxon>
        <taxon>Pezizomycotina</taxon>
        <taxon>Eurotiomycetes</taxon>
        <taxon>Eurotiomycetidae</taxon>
        <taxon>Eurotiales</taxon>
        <taxon>Aspergillaceae</taxon>
        <taxon>Penicillium</taxon>
    </lineage>
</organism>
<evidence type="ECO:0008006" key="3">
    <source>
        <dbReference type="Google" id="ProtNLM"/>
    </source>
</evidence>
<dbReference type="SUPFAM" id="SSF56059">
    <property type="entry name" value="Glutathione synthetase ATP-binding domain-like"/>
    <property type="match status" value="1"/>
</dbReference>
<proteinExistence type="predicted"/>
<accession>A0A9W9KVZ9</accession>
<keyword evidence="2" id="KW-1185">Reference proteome</keyword>
<reference evidence="1" key="2">
    <citation type="journal article" date="2023" name="IMA Fungus">
        <title>Comparative genomic study of the Penicillium genus elucidates a diverse pangenome and 15 lateral gene transfer events.</title>
        <authorList>
            <person name="Petersen C."/>
            <person name="Sorensen T."/>
            <person name="Nielsen M.R."/>
            <person name="Sondergaard T.E."/>
            <person name="Sorensen J.L."/>
            <person name="Fitzpatrick D.A."/>
            <person name="Frisvad J.C."/>
            <person name="Nielsen K.L."/>
        </authorList>
    </citation>
    <scope>NUCLEOTIDE SEQUENCE</scope>
    <source>
        <strain evidence="1">IBT 22155</strain>
    </source>
</reference>
<protein>
    <recommendedName>
        <fullName evidence="3">ATP-grasp domain-containing protein</fullName>
    </recommendedName>
</protein>
<dbReference type="RefSeq" id="XP_056518638.1">
    <property type="nucleotide sequence ID" value="XM_056668808.1"/>
</dbReference>
<dbReference type="AlphaFoldDB" id="A0A9W9KVZ9"/>
<dbReference type="OrthoDB" id="2117718at2759"/>